<evidence type="ECO:0000313" key="2">
    <source>
        <dbReference type="Proteomes" id="UP000176562"/>
    </source>
</evidence>
<gene>
    <name evidence="1" type="ORF">LPB142_04895</name>
</gene>
<reference evidence="1 2" key="1">
    <citation type="submission" date="2016-10" db="EMBL/GenBank/DDBJ databases">
        <title>Rhodobacter sp. LPB0142, isolated from sea water.</title>
        <authorList>
            <person name="Kim E."/>
            <person name="Yi H."/>
        </authorList>
    </citation>
    <scope>NUCLEOTIDE SEQUENCE [LARGE SCALE GENOMIC DNA]</scope>
    <source>
        <strain evidence="1 2">LPB0142</strain>
    </source>
</reference>
<protein>
    <submittedName>
        <fullName evidence="1">Uncharacterized protein</fullName>
    </submittedName>
</protein>
<organism evidence="1 2">
    <name type="scientific">Rhodobacter xanthinilyticus</name>
    <dbReference type="NCBI Taxonomy" id="1850250"/>
    <lineage>
        <taxon>Bacteria</taxon>
        <taxon>Pseudomonadati</taxon>
        <taxon>Pseudomonadota</taxon>
        <taxon>Alphaproteobacteria</taxon>
        <taxon>Rhodobacterales</taxon>
        <taxon>Rhodobacter group</taxon>
        <taxon>Rhodobacter</taxon>
    </lineage>
</organism>
<sequence length="271" mass="27937">MPEWRFIFTLPVAGLLALTAGLLALTAAPAAAEPALVRRADLAFAETAPGILREADRLRLWAMTRRESYDLPAPDVLAWQPEAEDPEGEEGWHLALEGQAITAQLTGRAEDWRALAGLAARAGERAGPGPLAREALGELAAGAATNALLLADTPGAVQRAALALARLRAAGGDAETAARALATARRLPGLEADPALVALAAALDGGGGASGRAKRARGGAGAARRGLGACPRREVFLWTGQGFARVSEARALDCAAPELISDLFLAVPKEE</sequence>
<dbReference type="STRING" id="1850250.LPB142_04895"/>
<evidence type="ECO:0000313" key="1">
    <source>
        <dbReference type="EMBL" id="AOZ68735.1"/>
    </source>
</evidence>
<dbReference type="Proteomes" id="UP000176562">
    <property type="component" value="Chromosome"/>
</dbReference>
<dbReference type="EMBL" id="CP017781">
    <property type="protein sequence ID" value="AOZ68735.1"/>
    <property type="molecule type" value="Genomic_DNA"/>
</dbReference>
<dbReference type="KEGG" id="rhp:LPB142_04895"/>
<name>A0A1D9MA34_9RHOB</name>
<proteinExistence type="predicted"/>
<accession>A0A1D9MA34</accession>
<dbReference type="RefSeq" id="WP_071165688.1">
    <property type="nucleotide sequence ID" value="NZ_CP017781.1"/>
</dbReference>
<dbReference type="AlphaFoldDB" id="A0A1D9MA34"/>
<keyword evidence="2" id="KW-1185">Reference proteome</keyword>